<dbReference type="RefSeq" id="WP_012472601.1">
    <property type="nucleotide sequence ID" value="NC_010830.1"/>
</dbReference>
<sequence length="378" mass="43500">MIDKPIINRRFVRIKALQNLYAFYINQQANYQNALEQIKLEFIPDVFASTPVSEEQLAQEKSQATLIFNSWVSEDKIHLPIQHNYSAVIQETAKKVWASYKFNLTQDSKILGNGWGAAIDSIRNTYLLILQLLVEWFQIAQQQSQKASQLRQAGITYPIVLAQSELLGHLQTNNTFLDLTQQYKASWEPHMDVIVRWYNQFIKEAPILTSDTSITDNAGQGQALIKYLVEDIIFTQEDIQNFFNDIDLSWIEHKSVVKKLLHELLSKSDIELLVKEIEDAMQIGTNAASFYDKLIATALEQEKFIDNLIQQHIKNWSIERTVLLDRIIIKMGLCEMKYFDSIPTKVAINEYVDLAKKYSTAKSSKFINGVLDTIAKTI</sequence>
<keyword evidence="2" id="KW-0889">Transcription antitermination</keyword>
<accession>B3ERI6</accession>
<protein>
    <recommendedName>
        <fullName evidence="6">NusB/RsmB/TIM44 domain-containing protein</fullName>
    </recommendedName>
</protein>
<dbReference type="PANTHER" id="PTHR11078">
    <property type="entry name" value="N UTILIZATION SUBSTANCE PROTEIN B-RELATED"/>
    <property type="match status" value="1"/>
</dbReference>
<dbReference type="InterPro" id="IPR035926">
    <property type="entry name" value="NusB-like_sf"/>
</dbReference>
<evidence type="ECO:0000313" key="7">
    <source>
        <dbReference type="EMBL" id="ACE05838.1"/>
    </source>
</evidence>
<dbReference type="EMBL" id="CP001102">
    <property type="protein sequence ID" value="ACE05838.1"/>
    <property type="molecule type" value="Genomic_DNA"/>
</dbReference>
<dbReference type="AlphaFoldDB" id="B3ERI6"/>
<evidence type="ECO:0000256" key="1">
    <source>
        <dbReference type="ARBA" id="ARBA00005952"/>
    </source>
</evidence>
<keyword evidence="8" id="KW-1185">Reference proteome</keyword>
<dbReference type="SUPFAM" id="SSF48013">
    <property type="entry name" value="NusB-like"/>
    <property type="match status" value="1"/>
</dbReference>
<dbReference type="OrthoDB" id="9787568at2"/>
<dbReference type="Gene3D" id="1.10.940.10">
    <property type="entry name" value="NusB-like"/>
    <property type="match status" value="1"/>
</dbReference>
<dbReference type="KEGG" id="aas:Aasi_0422"/>
<keyword evidence="4" id="KW-0805">Transcription regulation</keyword>
<evidence type="ECO:0000256" key="4">
    <source>
        <dbReference type="ARBA" id="ARBA00023015"/>
    </source>
</evidence>
<name>B3ERI6_AMOA5</name>
<dbReference type="eggNOG" id="COG0781">
    <property type="taxonomic scope" value="Bacteria"/>
</dbReference>
<dbReference type="HOGENOM" id="CLU_058797_0_0_10"/>
<keyword evidence="5" id="KW-0804">Transcription</keyword>
<dbReference type="InterPro" id="IPR006027">
    <property type="entry name" value="NusB_RsmB_TIM44"/>
</dbReference>
<feature type="domain" description="NusB/RsmB/TIM44" evidence="6">
    <location>
        <begin position="280"/>
        <end position="376"/>
    </location>
</feature>
<evidence type="ECO:0000256" key="5">
    <source>
        <dbReference type="ARBA" id="ARBA00023163"/>
    </source>
</evidence>
<evidence type="ECO:0000313" key="8">
    <source>
        <dbReference type="Proteomes" id="UP000001227"/>
    </source>
</evidence>
<dbReference type="PANTHER" id="PTHR11078:SF3">
    <property type="entry name" value="ANTITERMINATION NUSB DOMAIN-CONTAINING PROTEIN"/>
    <property type="match status" value="1"/>
</dbReference>
<organism evidence="7 8">
    <name type="scientific">Amoebophilus asiaticus (strain 5a2)</name>
    <dbReference type="NCBI Taxonomy" id="452471"/>
    <lineage>
        <taxon>Bacteria</taxon>
        <taxon>Pseudomonadati</taxon>
        <taxon>Bacteroidota</taxon>
        <taxon>Cytophagia</taxon>
        <taxon>Cytophagales</taxon>
        <taxon>Amoebophilaceae</taxon>
        <taxon>Candidatus Amoebophilus</taxon>
    </lineage>
</organism>
<evidence type="ECO:0000256" key="2">
    <source>
        <dbReference type="ARBA" id="ARBA00022814"/>
    </source>
</evidence>
<dbReference type="Proteomes" id="UP000001227">
    <property type="component" value="Chromosome"/>
</dbReference>
<dbReference type="GO" id="GO:0031564">
    <property type="term" value="P:transcription antitermination"/>
    <property type="evidence" value="ECO:0007669"/>
    <property type="project" value="UniProtKB-KW"/>
</dbReference>
<dbReference type="STRING" id="452471.Aasi_0422"/>
<dbReference type="InterPro" id="IPR011605">
    <property type="entry name" value="NusB_fam"/>
</dbReference>
<dbReference type="GO" id="GO:0006353">
    <property type="term" value="P:DNA-templated transcription termination"/>
    <property type="evidence" value="ECO:0007669"/>
    <property type="project" value="InterPro"/>
</dbReference>
<comment type="similarity">
    <text evidence="1">Belongs to the NusB family.</text>
</comment>
<keyword evidence="3" id="KW-0694">RNA-binding</keyword>
<gene>
    <name evidence="7" type="ordered locus">Aasi_0422</name>
</gene>
<dbReference type="NCBIfam" id="TIGR01951">
    <property type="entry name" value="nusB"/>
    <property type="match status" value="1"/>
</dbReference>
<evidence type="ECO:0000259" key="6">
    <source>
        <dbReference type="Pfam" id="PF01029"/>
    </source>
</evidence>
<dbReference type="Pfam" id="PF01029">
    <property type="entry name" value="NusB"/>
    <property type="match status" value="1"/>
</dbReference>
<dbReference type="GO" id="GO:0005829">
    <property type="term" value="C:cytosol"/>
    <property type="evidence" value="ECO:0007669"/>
    <property type="project" value="TreeGrafter"/>
</dbReference>
<proteinExistence type="inferred from homology"/>
<evidence type="ECO:0000256" key="3">
    <source>
        <dbReference type="ARBA" id="ARBA00022884"/>
    </source>
</evidence>
<reference evidence="7 8" key="1">
    <citation type="journal article" date="2010" name="J. Bacteriol.">
        <title>The genome of the amoeba symbiont 'Candidatus Amoebophilus asiaticus' reveals common mechanisms for host cell interaction among amoeba-associated bacteria.</title>
        <authorList>
            <person name="Schmitz-Esser S."/>
            <person name="Tischler P."/>
            <person name="Arnold R."/>
            <person name="Montanaro J."/>
            <person name="Wagner M."/>
            <person name="Rattei T."/>
            <person name="Horn M."/>
        </authorList>
    </citation>
    <scope>NUCLEOTIDE SEQUENCE [LARGE SCALE GENOMIC DNA]</scope>
    <source>
        <strain evidence="7 8">5a2</strain>
    </source>
</reference>
<dbReference type="GO" id="GO:0003723">
    <property type="term" value="F:RNA binding"/>
    <property type="evidence" value="ECO:0007669"/>
    <property type="project" value="UniProtKB-KW"/>
</dbReference>